<gene>
    <name evidence="1" type="ORF">OIU84_016884</name>
</gene>
<dbReference type="AlphaFoldDB" id="A0AAD6NQB0"/>
<proteinExistence type="predicted"/>
<evidence type="ECO:0000313" key="1">
    <source>
        <dbReference type="EMBL" id="KAJ6401572.1"/>
    </source>
</evidence>
<dbReference type="Proteomes" id="UP001162972">
    <property type="component" value="Chromosome 14"/>
</dbReference>
<accession>A0AAD6NQB0</accession>
<name>A0AAD6NQB0_9ROSI</name>
<organism evidence="1 2">
    <name type="scientific">Salix udensis</name>
    <dbReference type="NCBI Taxonomy" id="889485"/>
    <lineage>
        <taxon>Eukaryota</taxon>
        <taxon>Viridiplantae</taxon>
        <taxon>Streptophyta</taxon>
        <taxon>Embryophyta</taxon>
        <taxon>Tracheophyta</taxon>
        <taxon>Spermatophyta</taxon>
        <taxon>Magnoliopsida</taxon>
        <taxon>eudicotyledons</taxon>
        <taxon>Gunneridae</taxon>
        <taxon>Pentapetalae</taxon>
        <taxon>rosids</taxon>
        <taxon>fabids</taxon>
        <taxon>Malpighiales</taxon>
        <taxon>Salicaceae</taxon>
        <taxon>Saliceae</taxon>
        <taxon>Salix</taxon>
    </lineage>
</organism>
<protein>
    <submittedName>
        <fullName evidence="1">Uncharacterized protein</fullName>
    </submittedName>
</protein>
<reference evidence="1 2" key="1">
    <citation type="journal article" date="2023" name="Int. J. Mol. Sci.">
        <title>De Novo Assembly and Annotation of 11 Diverse Shrub Willow (Salix) Genomes Reveals Novel Gene Organization in Sex-Linked Regions.</title>
        <authorList>
            <person name="Hyden B."/>
            <person name="Feng K."/>
            <person name="Yates T.B."/>
            <person name="Jawdy S."/>
            <person name="Cereghino C."/>
            <person name="Smart L.B."/>
            <person name="Muchero W."/>
        </authorList>
    </citation>
    <scope>NUCLEOTIDE SEQUENCE [LARGE SCALE GENOMIC DNA]</scope>
    <source>
        <tissue evidence="1">Shoot tip</tissue>
    </source>
</reference>
<comment type="caution">
    <text evidence="1">The sequence shown here is derived from an EMBL/GenBank/DDBJ whole genome shotgun (WGS) entry which is preliminary data.</text>
</comment>
<feature type="non-terminal residue" evidence="1">
    <location>
        <position position="41"/>
    </location>
</feature>
<evidence type="ECO:0000313" key="2">
    <source>
        <dbReference type="Proteomes" id="UP001162972"/>
    </source>
</evidence>
<keyword evidence="2" id="KW-1185">Reference proteome</keyword>
<sequence length="41" mass="4906">MRRRSRRRKETCSLRSCIFAFFLLSSLIAKSLKVYLNLFPP</sequence>
<dbReference type="EMBL" id="JAPFFJ010000019">
    <property type="protein sequence ID" value="KAJ6401572.1"/>
    <property type="molecule type" value="Genomic_DNA"/>
</dbReference>